<comment type="caution">
    <text evidence="2">The sequence shown here is derived from an EMBL/GenBank/DDBJ whole genome shotgun (WGS) entry which is preliminary data.</text>
</comment>
<gene>
    <name evidence="2" type="ORF">D9619_007116</name>
</gene>
<evidence type="ECO:0000313" key="3">
    <source>
        <dbReference type="Proteomes" id="UP000567179"/>
    </source>
</evidence>
<dbReference type="EMBL" id="JAACJJ010000043">
    <property type="protein sequence ID" value="KAF5315371.1"/>
    <property type="molecule type" value="Genomic_DNA"/>
</dbReference>
<feature type="compositionally biased region" description="Basic and acidic residues" evidence="1">
    <location>
        <begin position="53"/>
        <end position="64"/>
    </location>
</feature>
<feature type="compositionally biased region" description="Basic and acidic residues" evidence="1">
    <location>
        <begin position="96"/>
        <end position="118"/>
    </location>
</feature>
<accession>A0A8H5EWX5</accession>
<feature type="compositionally biased region" description="Basic and acidic residues" evidence="1">
    <location>
        <begin position="24"/>
        <end position="39"/>
    </location>
</feature>
<evidence type="ECO:0000256" key="1">
    <source>
        <dbReference type="SAM" id="MobiDB-lite"/>
    </source>
</evidence>
<feature type="region of interest" description="Disordered" evidence="1">
    <location>
        <begin position="92"/>
        <end position="118"/>
    </location>
</feature>
<evidence type="ECO:0000313" key="2">
    <source>
        <dbReference type="EMBL" id="KAF5315371.1"/>
    </source>
</evidence>
<organism evidence="2 3">
    <name type="scientific">Psilocybe cf. subviscida</name>
    <dbReference type="NCBI Taxonomy" id="2480587"/>
    <lineage>
        <taxon>Eukaryota</taxon>
        <taxon>Fungi</taxon>
        <taxon>Dikarya</taxon>
        <taxon>Basidiomycota</taxon>
        <taxon>Agaricomycotina</taxon>
        <taxon>Agaricomycetes</taxon>
        <taxon>Agaricomycetidae</taxon>
        <taxon>Agaricales</taxon>
        <taxon>Agaricineae</taxon>
        <taxon>Strophariaceae</taxon>
        <taxon>Psilocybe</taxon>
    </lineage>
</organism>
<name>A0A8H5EWX5_9AGAR</name>
<proteinExistence type="predicted"/>
<feature type="region of interest" description="Disordered" evidence="1">
    <location>
        <begin position="1"/>
        <end position="78"/>
    </location>
</feature>
<dbReference type="Proteomes" id="UP000567179">
    <property type="component" value="Unassembled WGS sequence"/>
</dbReference>
<dbReference type="OrthoDB" id="3361009at2759"/>
<feature type="compositionally biased region" description="Polar residues" evidence="1">
    <location>
        <begin position="12"/>
        <end position="21"/>
    </location>
</feature>
<sequence>MSAYPGQIAPDPNTTRLSENTSSEVREPSEVVEPRKVHDVAQQGSTQPGDGSTVHEDGHLHHNDTATGARTQEKVPFKEQVIGVAQKTRGTLLGKPDLKDHGEQILRGETTHEADRKL</sequence>
<protein>
    <submittedName>
        <fullName evidence="2">Uncharacterized protein</fullName>
    </submittedName>
</protein>
<keyword evidence="3" id="KW-1185">Reference proteome</keyword>
<dbReference type="AlphaFoldDB" id="A0A8H5EWX5"/>
<reference evidence="2 3" key="1">
    <citation type="journal article" date="2020" name="ISME J.">
        <title>Uncovering the hidden diversity of litter-decomposition mechanisms in mushroom-forming fungi.</title>
        <authorList>
            <person name="Floudas D."/>
            <person name="Bentzer J."/>
            <person name="Ahren D."/>
            <person name="Johansson T."/>
            <person name="Persson P."/>
            <person name="Tunlid A."/>
        </authorList>
    </citation>
    <scope>NUCLEOTIDE SEQUENCE [LARGE SCALE GENOMIC DNA]</scope>
    <source>
        <strain evidence="2 3">CBS 101986</strain>
    </source>
</reference>